<dbReference type="PANTHER" id="PTHR10110">
    <property type="entry name" value="SODIUM/HYDROGEN EXCHANGER"/>
    <property type="match status" value="1"/>
</dbReference>
<feature type="region of interest" description="Disordered" evidence="10">
    <location>
        <begin position="489"/>
        <end position="512"/>
    </location>
</feature>
<proteinExistence type="predicted"/>
<dbReference type="GO" id="GO:0015385">
    <property type="term" value="F:sodium:proton antiporter activity"/>
    <property type="evidence" value="ECO:0007669"/>
    <property type="project" value="InterPro"/>
</dbReference>
<feature type="transmembrane region" description="Helical" evidence="11">
    <location>
        <begin position="429"/>
        <end position="446"/>
    </location>
</feature>
<evidence type="ECO:0000256" key="6">
    <source>
        <dbReference type="ARBA" id="ARBA00023053"/>
    </source>
</evidence>
<dbReference type="Pfam" id="PF00999">
    <property type="entry name" value="Na_H_Exchanger"/>
    <property type="match status" value="2"/>
</dbReference>
<name>A0A938Y6A0_9ACTN</name>
<dbReference type="InterPro" id="IPR006153">
    <property type="entry name" value="Cation/H_exchanger_TM"/>
</dbReference>
<dbReference type="Proteomes" id="UP000663792">
    <property type="component" value="Unassembled WGS sequence"/>
</dbReference>
<evidence type="ECO:0000256" key="1">
    <source>
        <dbReference type="ARBA" id="ARBA00004651"/>
    </source>
</evidence>
<sequence length="571" mass="60392">MEFAIVLVLALLAVAAAAGISSRIGVAAPLILVLLGIGVSFLPFVPAVEVEPEWILTVVLPPLLYSASASMPTTDFRRELRAIGGLAVTLVVLSSVLLGLLFTWLIPGLGLGWGIALGAVVSPTDAVATSIVKRLGVAPRAVSVLEGEGLLNDATALVLLRSAIAGAAGAVSLWGVAGDFLFAVVVAVAIGAAVGWVTVRIRARVSNTTAATVLSFTVPFLASVPTEALGASGLVAAVVAGLVTGAGRDRRLTAQQRLADRQNWRTVEFVLEGGIFLLMGLELFGIVEDVEAEHLGVGPALAVAAAGLVAGLLVRAAFVAPLVWRLQRRARRGERMRPRLSEWQERLDRPTDELVEDFRARTEGTRRRPPSARGVERFRTRLRRTVADIDFFLAEPVGWREGTVIVWAGMRGAVSVAAVQTLPADAPDRPVLVLVAFAIAAASLLLQGSTLPRVIRWVRPAGPDPEAQAQEREDIRTLMQEVAASVPEPDVPAGIRRPGRPTAAALAQPDEEDRDAWELLRRHRLAVLEAQRTALLDVRDDGVVSAAALDAVLTAIDAEQIGLELQGAPAD</sequence>
<evidence type="ECO:0000313" key="13">
    <source>
        <dbReference type="EMBL" id="MBM9466816.1"/>
    </source>
</evidence>
<protein>
    <submittedName>
        <fullName evidence="13">Cation:proton antiporter</fullName>
    </submittedName>
</protein>
<feature type="transmembrane region" description="Helical" evidence="11">
    <location>
        <begin position="180"/>
        <end position="198"/>
    </location>
</feature>
<feature type="transmembrane region" description="Helical" evidence="11">
    <location>
        <begin position="299"/>
        <end position="326"/>
    </location>
</feature>
<dbReference type="Gene3D" id="6.10.140.1330">
    <property type="match status" value="1"/>
</dbReference>
<dbReference type="InterPro" id="IPR018422">
    <property type="entry name" value="Cation/H_exchanger_CPA1"/>
</dbReference>
<keyword evidence="2" id="KW-0813">Transport</keyword>
<keyword evidence="5 11" id="KW-1133">Transmembrane helix</keyword>
<keyword evidence="9" id="KW-0739">Sodium transport</keyword>
<feature type="transmembrane region" description="Helical" evidence="11">
    <location>
        <begin position="205"/>
        <end position="222"/>
    </location>
</feature>
<comment type="caution">
    <text evidence="13">The sequence shown here is derived from an EMBL/GenBank/DDBJ whole genome shotgun (WGS) entry which is preliminary data.</text>
</comment>
<evidence type="ECO:0000256" key="8">
    <source>
        <dbReference type="ARBA" id="ARBA00023136"/>
    </source>
</evidence>
<feature type="transmembrane region" description="Helical" evidence="11">
    <location>
        <begin position="228"/>
        <end position="248"/>
    </location>
</feature>
<keyword evidence="6" id="KW-0915">Sodium</keyword>
<evidence type="ECO:0000313" key="14">
    <source>
        <dbReference type="Proteomes" id="UP000663792"/>
    </source>
</evidence>
<evidence type="ECO:0000256" key="3">
    <source>
        <dbReference type="ARBA" id="ARBA00022475"/>
    </source>
</evidence>
<evidence type="ECO:0000256" key="10">
    <source>
        <dbReference type="SAM" id="MobiDB-lite"/>
    </source>
</evidence>
<feature type="transmembrane region" description="Helical" evidence="11">
    <location>
        <begin position="80"/>
        <end position="105"/>
    </location>
</feature>
<comment type="subcellular location">
    <subcellularLocation>
        <location evidence="1">Cell membrane</location>
        <topology evidence="1">Multi-pass membrane protein</topology>
    </subcellularLocation>
</comment>
<feature type="domain" description="Cation/H+ exchanger transmembrane" evidence="12">
    <location>
        <begin position="396"/>
        <end position="457"/>
    </location>
</feature>
<accession>A0A938Y6A0</accession>
<keyword evidence="4 11" id="KW-0812">Transmembrane</keyword>
<evidence type="ECO:0000256" key="9">
    <source>
        <dbReference type="ARBA" id="ARBA00023201"/>
    </source>
</evidence>
<reference evidence="13" key="1">
    <citation type="submission" date="2021-01" db="EMBL/GenBank/DDBJ databases">
        <title>YIM 132084 draft genome.</title>
        <authorList>
            <person name="An D."/>
        </authorList>
    </citation>
    <scope>NUCLEOTIDE SEQUENCE</scope>
    <source>
        <strain evidence="13">YIM 132084</strain>
    </source>
</reference>
<evidence type="ECO:0000256" key="2">
    <source>
        <dbReference type="ARBA" id="ARBA00022448"/>
    </source>
</evidence>
<dbReference type="PANTHER" id="PTHR10110:SF86">
    <property type="entry name" value="SODIUM_HYDROGEN EXCHANGER 7"/>
    <property type="match status" value="1"/>
</dbReference>
<evidence type="ECO:0000256" key="5">
    <source>
        <dbReference type="ARBA" id="ARBA00022989"/>
    </source>
</evidence>
<gene>
    <name evidence="13" type="ORF">JL106_05910</name>
</gene>
<keyword evidence="3" id="KW-1003">Cell membrane</keyword>
<dbReference type="GO" id="GO:0098719">
    <property type="term" value="P:sodium ion import across plasma membrane"/>
    <property type="evidence" value="ECO:0007669"/>
    <property type="project" value="TreeGrafter"/>
</dbReference>
<dbReference type="GO" id="GO:0051453">
    <property type="term" value="P:regulation of intracellular pH"/>
    <property type="evidence" value="ECO:0007669"/>
    <property type="project" value="TreeGrafter"/>
</dbReference>
<dbReference type="AlphaFoldDB" id="A0A938Y6A0"/>
<dbReference type="RefSeq" id="WP_205259776.1">
    <property type="nucleotide sequence ID" value="NZ_JAERWK010000008.1"/>
</dbReference>
<keyword evidence="7" id="KW-0406">Ion transport</keyword>
<evidence type="ECO:0000256" key="4">
    <source>
        <dbReference type="ARBA" id="ARBA00022692"/>
    </source>
</evidence>
<dbReference type="EMBL" id="JAERWK010000008">
    <property type="protein sequence ID" value="MBM9466816.1"/>
    <property type="molecule type" value="Genomic_DNA"/>
</dbReference>
<feature type="transmembrane region" description="Helical" evidence="11">
    <location>
        <begin position="269"/>
        <end position="287"/>
    </location>
</feature>
<feature type="domain" description="Cation/H+ exchanger transmembrane" evidence="12">
    <location>
        <begin position="13"/>
        <end position="327"/>
    </location>
</feature>
<evidence type="ECO:0000256" key="11">
    <source>
        <dbReference type="SAM" id="Phobius"/>
    </source>
</evidence>
<evidence type="ECO:0000259" key="12">
    <source>
        <dbReference type="Pfam" id="PF00999"/>
    </source>
</evidence>
<evidence type="ECO:0000256" key="7">
    <source>
        <dbReference type="ARBA" id="ARBA00023065"/>
    </source>
</evidence>
<dbReference type="GO" id="GO:0015386">
    <property type="term" value="F:potassium:proton antiporter activity"/>
    <property type="evidence" value="ECO:0007669"/>
    <property type="project" value="TreeGrafter"/>
</dbReference>
<organism evidence="13 14">
    <name type="scientific">Nakamurella leprariae</name>
    <dbReference type="NCBI Taxonomy" id="2803911"/>
    <lineage>
        <taxon>Bacteria</taxon>
        <taxon>Bacillati</taxon>
        <taxon>Actinomycetota</taxon>
        <taxon>Actinomycetes</taxon>
        <taxon>Nakamurellales</taxon>
        <taxon>Nakamurellaceae</taxon>
        <taxon>Nakamurella</taxon>
    </lineage>
</organism>
<feature type="transmembrane region" description="Helical" evidence="11">
    <location>
        <begin position="27"/>
        <end position="45"/>
    </location>
</feature>
<dbReference type="GO" id="GO:0005886">
    <property type="term" value="C:plasma membrane"/>
    <property type="evidence" value="ECO:0007669"/>
    <property type="project" value="UniProtKB-SubCell"/>
</dbReference>
<keyword evidence="14" id="KW-1185">Reference proteome</keyword>
<keyword evidence="8 11" id="KW-0472">Membrane</keyword>